<evidence type="ECO:0000256" key="4">
    <source>
        <dbReference type="ARBA" id="ARBA00023136"/>
    </source>
</evidence>
<feature type="transmembrane region" description="Helical" evidence="7">
    <location>
        <begin position="550"/>
        <end position="570"/>
    </location>
</feature>
<dbReference type="InterPro" id="IPR001036">
    <property type="entry name" value="Acrflvin-R"/>
</dbReference>
<dbReference type="SUPFAM" id="SSF82866">
    <property type="entry name" value="Multidrug efflux transporter AcrB transmembrane domain"/>
    <property type="match status" value="2"/>
</dbReference>
<evidence type="ECO:0000313" key="9">
    <source>
        <dbReference type="EMBL" id="CAD9652914.1"/>
    </source>
</evidence>
<gene>
    <name evidence="9" type="ORF">TPAC0785_LOCUS464</name>
</gene>
<evidence type="ECO:0000256" key="6">
    <source>
        <dbReference type="ARBA" id="ARBA00038046"/>
    </source>
</evidence>
<dbReference type="AlphaFoldDB" id="A0A7S2QV85"/>
<keyword evidence="5" id="KW-0325">Glycoprotein</keyword>
<feature type="transmembrane region" description="Helical" evidence="7">
    <location>
        <begin position="376"/>
        <end position="396"/>
    </location>
</feature>
<dbReference type="GO" id="GO:0016020">
    <property type="term" value="C:membrane"/>
    <property type="evidence" value="ECO:0007669"/>
    <property type="project" value="UniProtKB-SubCell"/>
</dbReference>
<dbReference type="PANTHER" id="PTHR45951">
    <property type="entry name" value="PROTEIN DISPATCHED-RELATED"/>
    <property type="match status" value="1"/>
</dbReference>
<feature type="transmembrane region" description="Helical" evidence="7">
    <location>
        <begin position="49"/>
        <end position="71"/>
    </location>
</feature>
<evidence type="ECO:0000256" key="1">
    <source>
        <dbReference type="ARBA" id="ARBA00004141"/>
    </source>
</evidence>
<proteinExistence type="inferred from homology"/>
<protein>
    <recommendedName>
        <fullName evidence="8">SSD domain-containing protein</fullName>
    </recommendedName>
</protein>
<dbReference type="InterPro" id="IPR004869">
    <property type="entry name" value="MMPL_dom"/>
</dbReference>
<dbReference type="InterPro" id="IPR003392">
    <property type="entry name" value="PTHD_SSD"/>
</dbReference>
<organism evidence="9">
    <name type="scientific">Triparma pacifica</name>
    <dbReference type="NCBI Taxonomy" id="91992"/>
    <lineage>
        <taxon>Eukaryota</taxon>
        <taxon>Sar</taxon>
        <taxon>Stramenopiles</taxon>
        <taxon>Ochrophyta</taxon>
        <taxon>Bolidophyceae</taxon>
        <taxon>Parmales</taxon>
        <taxon>Triparmaceae</taxon>
        <taxon>Triparma</taxon>
    </lineage>
</organism>
<keyword evidence="2 7" id="KW-0812">Transmembrane</keyword>
<dbReference type="PRINTS" id="PR00702">
    <property type="entry name" value="ACRIFLAVINRP"/>
</dbReference>
<feature type="transmembrane region" description="Helical" evidence="7">
    <location>
        <begin position="811"/>
        <end position="829"/>
    </location>
</feature>
<keyword evidence="4 7" id="KW-0472">Membrane</keyword>
<evidence type="ECO:0000256" key="5">
    <source>
        <dbReference type="ARBA" id="ARBA00023180"/>
    </source>
</evidence>
<feature type="domain" description="SSD" evidence="8">
    <location>
        <begin position="382"/>
        <end position="483"/>
    </location>
</feature>
<comment type="similarity">
    <text evidence="6">Belongs to the dispatched family.</text>
</comment>
<feature type="transmembrane region" description="Helical" evidence="7">
    <location>
        <begin position="836"/>
        <end position="855"/>
    </location>
</feature>
<feature type="transmembrane region" description="Helical" evidence="7">
    <location>
        <begin position="343"/>
        <end position="364"/>
    </location>
</feature>
<feature type="transmembrane region" description="Helical" evidence="7">
    <location>
        <begin position="317"/>
        <end position="336"/>
    </location>
</feature>
<dbReference type="GO" id="GO:0022857">
    <property type="term" value="F:transmembrane transporter activity"/>
    <property type="evidence" value="ECO:0007669"/>
    <property type="project" value="InterPro"/>
</dbReference>
<name>A0A7S2QV85_9STRA</name>
<feature type="transmembrane region" description="Helical" evidence="7">
    <location>
        <begin position="432"/>
        <end position="452"/>
    </location>
</feature>
<evidence type="ECO:0000256" key="2">
    <source>
        <dbReference type="ARBA" id="ARBA00022692"/>
    </source>
</evidence>
<dbReference type="PANTHER" id="PTHR45951:SF7">
    <property type="entry name" value="SSD DOMAIN-CONTAINING PROTEIN"/>
    <property type="match status" value="1"/>
</dbReference>
<evidence type="ECO:0000259" key="8">
    <source>
        <dbReference type="PROSITE" id="PS50156"/>
    </source>
</evidence>
<feature type="transmembrane region" description="Helical" evidence="7">
    <location>
        <begin position="910"/>
        <end position="935"/>
    </location>
</feature>
<dbReference type="Pfam" id="PF03176">
    <property type="entry name" value="MMPL"/>
    <property type="match status" value="1"/>
</dbReference>
<dbReference type="InterPro" id="IPR000731">
    <property type="entry name" value="SSD"/>
</dbReference>
<reference evidence="9" key="1">
    <citation type="submission" date="2021-01" db="EMBL/GenBank/DDBJ databases">
        <authorList>
            <person name="Corre E."/>
            <person name="Pelletier E."/>
            <person name="Niang G."/>
            <person name="Scheremetjew M."/>
            <person name="Finn R."/>
            <person name="Kale V."/>
            <person name="Holt S."/>
            <person name="Cochrane G."/>
            <person name="Meng A."/>
            <person name="Brown T."/>
            <person name="Cohen L."/>
        </authorList>
    </citation>
    <scope>NUCLEOTIDE SEQUENCE</scope>
    <source>
        <strain evidence="9">CCMP 1866</strain>
    </source>
</reference>
<dbReference type="Pfam" id="PF02460">
    <property type="entry name" value="Patched"/>
    <property type="match status" value="1"/>
</dbReference>
<feature type="transmembrane region" description="Helical" evidence="7">
    <location>
        <begin position="458"/>
        <end position="484"/>
    </location>
</feature>
<dbReference type="EMBL" id="HBHE01000749">
    <property type="protein sequence ID" value="CAD9652914.1"/>
    <property type="molecule type" value="Transcribed_RNA"/>
</dbReference>
<sequence>MSQEMIAYTQAPKKEVELGAEADPPFEVVDQSFIGIWSKKYSTTITSGICKWFCISLWLLLLLMFASFTLWGNTVPGEYDWTVSSSDYSKEQDAITDAMSSTDGLNGTSVAGNRTTKSIMHSMFYIYEHENNALVETIATSENIQTFCEIESKLVSLEEYPKFCALKPDSTNCSNIDLSYPLLYYGSSHDWSCPLLDQADIDSKTTTMIDALDTEVGELQYGFFFDKDVKTNGFPSKVRSMVQLGAPLEGYDSEKDNIAEQARKYEDFIGTWEDVMLPYIGVESTFTTSAFGQPHVKNGIEVRYWGFDLQNREFMRVVQFDMFFAIFSLIFVYIWIFVHIGSFFLASISMLQIVASLPIGSAIYKGVFQIPFFDTLHVLVLFLVLGVGADDCFVLVDGWKQTAELISRTKEQTYEEYLCKRMTLAYSRTAQAVFNTSFTTAMAFVATAISPIMPISTFGIYAALCIVINYVMVITLTPCAVLVYEAHVQKWMGCFCCPCSEKRKTEEEIQNPPTELEHDRSGIVEKFFDKVYIPMFAGNEKEGASSNKGVAVVSILICVAWGIAAGSMAFQLTPPTEQEKWFKGSHMFTGILDDNQKLFLGGVDDQYVEMIFAYGIEGIDRDKNPSGEKFNVYKPNENRGSVVFDSDFDITNAQTQIDILNGCQLLEDRVCNAKACSGGKLVRPGGVTCFLEEFDTWLTDEYSETRSILDSTTMTTRLLKFRDSTKPIEDPIAGSWKEIIGVVDGEIKFVTIPVVSSMQTLKPVDQKEEVREVVDALLLEMNTGNEATGEVITEAGIAWTWMITERGLVDGLFTGFAICFPVAFGVLMVATKNVAVSIYAIAAIIQIVASVMGIVQSIGYDLGVAESIAGIIVIGFSVDYVVHLAHMYMEGLEEGKVTRVDRFRYACRNMGSTVVAGAITTGGSGSFMFICQLTFFFKMALLIVLTILFSLFYALFFFMPMLLLIGPDTTFCNLNTLFGGKVSNVEDNAAGNKKA</sequence>
<keyword evidence="3 7" id="KW-1133">Transmembrane helix</keyword>
<evidence type="ECO:0000256" key="3">
    <source>
        <dbReference type="ARBA" id="ARBA00022989"/>
    </source>
</evidence>
<feature type="transmembrane region" description="Helical" evidence="7">
    <location>
        <begin position="941"/>
        <end position="965"/>
    </location>
</feature>
<evidence type="ECO:0000256" key="7">
    <source>
        <dbReference type="SAM" id="Phobius"/>
    </source>
</evidence>
<dbReference type="PROSITE" id="PS50156">
    <property type="entry name" value="SSD"/>
    <property type="match status" value="1"/>
</dbReference>
<accession>A0A7S2QV85</accession>
<dbReference type="InterPro" id="IPR052081">
    <property type="entry name" value="Dispatched_Hh_regulator"/>
</dbReference>
<feature type="transmembrane region" description="Helical" evidence="7">
    <location>
        <begin position="867"/>
        <end position="889"/>
    </location>
</feature>
<comment type="subcellular location">
    <subcellularLocation>
        <location evidence="1">Membrane</location>
        <topology evidence="1">Multi-pass membrane protein</topology>
    </subcellularLocation>
</comment>
<dbReference type="Gene3D" id="1.20.1640.10">
    <property type="entry name" value="Multidrug efflux transporter AcrB transmembrane domain"/>
    <property type="match status" value="2"/>
</dbReference>